<dbReference type="AlphaFoldDB" id="A0A382XBV5"/>
<dbReference type="EMBL" id="UINC01166482">
    <property type="protein sequence ID" value="SVD68463.1"/>
    <property type="molecule type" value="Genomic_DNA"/>
</dbReference>
<proteinExistence type="predicted"/>
<feature type="non-terminal residue" evidence="1">
    <location>
        <position position="1"/>
    </location>
</feature>
<protein>
    <submittedName>
        <fullName evidence="1">Uncharacterized protein</fullName>
    </submittedName>
</protein>
<evidence type="ECO:0000313" key="1">
    <source>
        <dbReference type="EMBL" id="SVD68463.1"/>
    </source>
</evidence>
<sequence>YDEDIISYTVNFGDCITIPTLN</sequence>
<accession>A0A382XBV5</accession>
<reference evidence="1" key="1">
    <citation type="submission" date="2018-05" db="EMBL/GenBank/DDBJ databases">
        <authorList>
            <person name="Lanie J.A."/>
            <person name="Ng W.-L."/>
            <person name="Kazmierczak K.M."/>
            <person name="Andrzejewski T.M."/>
            <person name="Davidsen T.M."/>
            <person name="Wayne K.J."/>
            <person name="Tettelin H."/>
            <person name="Glass J.I."/>
            <person name="Rusch D."/>
            <person name="Podicherti R."/>
            <person name="Tsui H.-C.T."/>
            <person name="Winkler M.E."/>
        </authorList>
    </citation>
    <scope>NUCLEOTIDE SEQUENCE</scope>
</reference>
<organism evidence="1">
    <name type="scientific">marine metagenome</name>
    <dbReference type="NCBI Taxonomy" id="408172"/>
    <lineage>
        <taxon>unclassified sequences</taxon>
        <taxon>metagenomes</taxon>
        <taxon>ecological metagenomes</taxon>
    </lineage>
</organism>
<gene>
    <name evidence="1" type="ORF">METZ01_LOCUS421317</name>
</gene>
<name>A0A382XBV5_9ZZZZ</name>